<accession>A0A9D3USY5</accession>
<gene>
    <name evidence="1" type="ORF">J1N35_034761</name>
</gene>
<organism evidence="1 2">
    <name type="scientific">Gossypium stocksii</name>
    <dbReference type="NCBI Taxonomy" id="47602"/>
    <lineage>
        <taxon>Eukaryota</taxon>
        <taxon>Viridiplantae</taxon>
        <taxon>Streptophyta</taxon>
        <taxon>Embryophyta</taxon>
        <taxon>Tracheophyta</taxon>
        <taxon>Spermatophyta</taxon>
        <taxon>Magnoliopsida</taxon>
        <taxon>eudicotyledons</taxon>
        <taxon>Gunneridae</taxon>
        <taxon>Pentapetalae</taxon>
        <taxon>rosids</taxon>
        <taxon>malvids</taxon>
        <taxon>Malvales</taxon>
        <taxon>Malvaceae</taxon>
        <taxon>Malvoideae</taxon>
        <taxon>Gossypium</taxon>
    </lineage>
</organism>
<keyword evidence="2" id="KW-1185">Reference proteome</keyword>
<protein>
    <submittedName>
        <fullName evidence="1">Uncharacterized protein</fullName>
    </submittedName>
</protein>
<proteinExistence type="predicted"/>
<evidence type="ECO:0000313" key="1">
    <source>
        <dbReference type="EMBL" id="KAH1056696.1"/>
    </source>
</evidence>
<dbReference type="EMBL" id="JAIQCV010000010">
    <property type="protein sequence ID" value="KAH1056696.1"/>
    <property type="molecule type" value="Genomic_DNA"/>
</dbReference>
<comment type="caution">
    <text evidence="1">The sequence shown here is derived from an EMBL/GenBank/DDBJ whole genome shotgun (WGS) entry which is preliminary data.</text>
</comment>
<dbReference type="Proteomes" id="UP000828251">
    <property type="component" value="Unassembled WGS sequence"/>
</dbReference>
<name>A0A9D3USY5_9ROSI</name>
<feature type="non-terminal residue" evidence="1">
    <location>
        <position position="131"/>
    </location>
</feature>
<evidence type="ECO:0000313" key="2">
    <source>
        <dbReference type="Proteomes" id="UP000828251"/>
    </source>
</evidence>
<dbReference type="AlphaFoldDB" id="A0A9D3USY5"/>
<reference evidence="1 2" key="1">
    <citation type="journal article" date="2021" name="Plant Biotechnol. J.">
        <title>Multi-omics assisted identification of the key and species-specific regulatory components of drought-tolerant mechanisms in Gossypium stocksii.</title>
        <authorList>
            <person name="Yu D."/>
            <person name="Ke L."/>
            <person name="Zhang D."/>
            <person name="Wu Y."/>
            <person name="Sun Y."/>
            <person name="Mei J."/>
            <person name="Sun J."/>
            <person name="Sun Y."/>
        </authorList>
    </citation>
    <scope>NUCLEOTIDE SEQUENCE [LARGE SCALE GENOMIC DNA]</scope>
    <source>
        <strain evidence="2">cv. E1</strain>
        <tissue evidence="1">Leaf</tissue>
    </source>
</reference>
<sequence length="131" mass="15145">MEWVIWWMQEMPPVRIDYAWRYGIPAPDPPSNKYPHMPFNGHIKYKEQEEEEEGKESAHDYDFNDGFFPEQPLVGGDKFYKPSQSSPIQCTSTRATETFVGCGNDLVIVEDRLASDSNSNYLLLFIFILGT</sequence>